<reference evidence="5" key="1">
    <citation type="submission" date="2020-05" db="EMBL/GenBank/DDBJ databases">
        <title>WGS assembly of Panicum virgatum.</title>
        <authorList>
            <person name="Lovell J.T."/>
            <person name="Jenkins J."/>
            <person name="Shu S."/>
            <person name="Juenger T.E."/>
            <person name="Schmutz J."/>
        </authorList>
    </citation>
    <scope>NUCLEOTIDE SEQUENCE</scope>
    <source>
        <strain evidence="5">AP13</strain>
    </source>
</reference>
<feature type="region of interest" description="Disordered" evidence="4">
    <location>
        <begin position="85"/>
        <end position="199"/>
    </location>
</feature>
<evidence type="ECO:0000256" key="1">
    <source>
        <dbReference type="ARBA" id="ARBA00004123"/>
    </source>
</evidence>
<dbReference type="GO" id="GO:0010112">
    <property type="term" value="P:regulation of systemic acquired resistance"/>
    <property type="evidence" value="ECO:0007669"/>
    <property type="project" value="InterPro"/>
</dbReference>
<dbReference type="PANTHER" id="PTHR33669:SF4">
    <property type="entry name" value="NRR REPRESSOR HOMOLOG 2"/>
    <property type="match status" value="1"/>
</dbReference>
<evidence type="ECO:0000313" key="5">
    <source>
        <dbReference type="EMBL" id="KAG2619732.1"/>
    </source>
</evidence>
<dbReference type="PANTHER" id="PTHR33669">
    <property type="entry name" value="PROTEIN NEGATIVE REGULATOR OF RESISTANCE"/>
    <property type="match status" value="1"/>
</dbReference>
<proteinExistence type="inferred from homology"/>
<comment type="subcellular location">
    <subcellularLocation>
        <location evidence="1">Nucleus</location>
    </subcellularLocation>
</comment>
<accession>A0A8T0U513</accession>
<feature type="compositionally biased region" description="Low complexity" evidence="4">
    <location>
        <begin position="28"/>
        <end position="56"/>
    </location>
</feature>
<dbReference type="InterPro" id="IPR031425">
    <property type="entry name" value="NPR1/NH1-interacting"/>
</dbReference>
<evidence type="ECO:0000313" key="6">
    <source>
        <dbReference type="Proteomes" id="UP000823388"/>
    </source>
</evidence>
<comment type="similarity">
    <text evidence="2">Belongs to the NPR1-interactor family.</text>
</comment>
<evidence type="ECO:0000256" key="4">
    <source>
        <dbReference type="SAM" id="MobiDB-lite"/>
    </source>
</evidence>
<evidence type="ECO:0000256" key="2">
    <source>
        <dbReference type="ARBA" id="ARBA00009937"/>
    </source>
</evidence>
<feature type="region of interest" description="Disordered" evidence="4">
    <location>
        <begin position="1"/>
        <end position="72"/>
    </location>
</feature>
<dbReference type="GO" id="GO:0005634">
    <property type="term" value="C:nucleus"/>
    <property type="evidence" value="ECO:0007669"/>
    <property type="project" value="UniProtKB-SubCell"/>
</dbReference>
<protein>
    <submittedName>
        <fullName evidence="5">Uncharacterized protein</fullName>
    </submittedName>
</protein>
<feature type="compositionally biased region" description="Gly residues" evidence="4">
    <location>
        <begin position="87"/>
        <end position="112"/>
    </location>
</feature>
<keyword evidence="6" id="KW-1185">Reference proteome</keyword>
<sequence>MDAGARKAGGGRKAALPVPTGSDDADNVDAVRVARRAPLPVPEGAEAAADAPAAAGAGSGGGEEDDDAQVERFYALLDNIRAMRGAYGAGDGDGDGGSTGADGVVTGGGGGGARKRLRAAEPPWRPAFRLEDFEEPSPTSSKRASRQEDDGERPAAPSAPPRRAGGRLDGGRKSGARADVSTAAERASDDSRVYARRDGSRCVSRVKFTRVCSNQIHGKKKGVICHERRV</sequence>
<dbReference type="Proteomes" id="UP000823388">
    <property type="component" value="Chromosome 3N"/>
</dbReference>
<dbReference type="EMBL" id="CM029042">
    <property type="protein sequence ID" value="KAG2619732.1"/>
    <property type="molecule type" value="Genomic_DNA"/>
</dbReference>
<keyword evidence="3" id="KW-0539">Nucleus</keyword>
<dbReference type="AlphaFoldDB" id="A0A8T0U513"/>
<name>A0A8T0U513_PANVG</name>
<evidence type="ECO:0000256" key="3">
    <source>
        <dbReference type="ARBA" id="ARBA00023242"/>
    </source>
</evidence>
<dbReference type="Pfam" id="PF15699">
    <property type="entry name" value="NPR1_interact"/>
    <property type="match status" value="1"/>
</dbReference>
<feature type="compositionally biased region" description="Basic and acidic residues" evidence="4">
    <location>
        <begin position="186"/>
        <end position="199"/>
    </location>
</feature>
<comment type="caution">
    <text evidence="5">The sequence shown here is derived from an EMBL/GenBank/DDBJ whole genome shotgun (WGS) entry which is preliminary data.</text>
</comment>
<organism evidence="5 6">
    <name type="scientific">Panicum virgatum</name>
    <name type="common">Blackwell switchgrass</name>
    <dbReference type="NCBI Taxonomy" id="38727"/>
    <lineage>
        <taxon>Eukaryota</taxon>
        <taxon>Viridiplantae</taxon>
        <taxon>Streptophyta</taxon>
        <taxon>Embryophyta</taxon>
        <taxon>Tracheophyta</taxon>
        <taxon>Spermatophyta</taxon>
        <taxon>Magnoliopsida</taxon>
        <taxon>Liliopsida</taxon>
        <taxon>Poales</taxon>
        <taxon>Poaceae</taxon>
        <taxon>PACMAD clade</taxon>
        <taxon>Panicoideae</taxon>
        <taxon>Panicodae</taxon>
        <taxon>Paniceae</taxon>
        <taxon>Panicinae</taxon>
        <taxon>Panicum</taxon>
        <taxon>Panicum sect. Hiantes</taxon>
    </lineage>
</organism>
<gene>
    <name evidence="5" type="ORF">PVAP13_3NG132800</name>
</gene>